<dbReference type="Proteomes" id="UP000050975">
    <property type="component" value="Unassembled WGS sequence"/>
</dbReference>
<keyword evidence="1" id="KW-0472">Membrane</keyword>
<organism evidence="2 3">
    <name type="scientific">candidate division WOR_3 bacterium SM1_77</name>
    <dbReference type="NCBI Taxonomy" id="1703778"/>
    <lineage>
        <taxon>Bacteria</taxon>
        <taxon>Bacteria division WOR-3</taxon>
    </lineage>
</organism>
<gene>
    <name evidence="2" type="ORF">AMJ74_01035</name>
</gene>
<keyword evidence="1" id="KW-0812">Transmembrane</keyword>
<keyword evidence="1" id="KW-1133">Transmembrane helix</keyword>
<evidence type="ECO:0000256" key="1">
    <source>
        <dbReference type="SAM" id="Phobius"/>
    </source>
</evidence>
<feature type="transmembrane region" description="Helical" evidence="1">
    <location>
        <begin position="30"/>
        <end position="47"/>
    </location>
</feature>
<protein>
    <submittedName>
        <fullName evidence="2">Uncharacterized protein</fullName>
    </submittedName>
</protein>
<evidence type="ECO:0000313" key="2">
    <source>
        <dbReference type="EMBL" id="KPL15646.1"/>
    </source>
</evidence>
<feature type="transmembrane region" description="Helical" evidence="1">
    <location>
        <begin position="5"/>
        <end position="24"/>
    </location>
</feature>
<evidence type="ECO:0000313" key="3">
    <source>
        <dbReference type="Proteomes" id="UP000050975"/>
    </source>
</evidence>
<accession>A0A0S8K3V2</accession>
<name>A0A0S8K3V2_UNCW3</name>
<dbReference type="EMBL" id="LJVE01000009">
    <property type="protein sequence ID" value="KPL15646.1"/>
    <property type="molecule type" value="Genomic_DNA"/>
</dbReference>
<reference evidence="2 3" key="1">
    <citation type="journal article" date="2015" name="Microbiome">
        <title>Genomic resolution of linkages in carbon, nitrogen, and sulfur cycling among widespread estuary sediment bacteria.</title>
        <authorList>
            <person name="Baker B.J."/>
            <person name="Lazar C.S."/>
            <person name="Teske A.P."/>
            <person name="Dick G.J."/>
        </authorList>
    </citation>
    <scope>NUCLEOTIDE SEQUENCE [LARGE SCALE GENOMIC DNA]</scope>
    <source>
        <strain evidence="2">SM1_77</strain>
    </source>
</reference>
<sequence>MALWALVVFVIGVVGLVLHFLNIFGWFAPWWGVILMFMAFGMLTRIWNKEKEGEKEKLVERIQELEEQLNPRSG</sequence>
<comment type="caution">
    <text evidence="2">The sequence shown here is derived from an EMBL/GenBank/DDBJ whole genome shotgun (WGS) entry which is preliminary data.</text>
</comment>
<proteinExistence type="predicted"/>
<dbReference type="AlphaFoldDB" id="A0A0S8K3V2"/>